<evidence type="ECO:0000313" key="3">
    <source>
        <dbReference type="Proteomes" id="UP000824176"/>
    </source>
</evidence>
<organism evidence="2 3">
    <name type="scientific">Candidatus Mucispirillum faecigallinarum</name>
    <dbReference type="NCBI Taxonomy" id="2838699"/>
    <lineage>
        <taxon>Bacteria</taxon>
        <taxon>Pseudomonadati</taxon>
        <taxon>Deferribacterota</taxon>
        <taxon>Deferribacteres</taxon>
        <taxon>Deferribacterales</taxon>
        <taxon>Mucispirillaceae</taxon>
        <taxon>Mucispirillum</taxon>
    </lineage>
</organism>
<protein>
    <submittedName>
        <fullName evidence="2">Secondary thiamine-phosphate synthase enzyme YjbQ</fullName>
    </submittedName>
</protein>
<dbReference type="AlphaFoldDB" id="A0A9D2KBT1"/>
<dbReference type="PANTHER" id="PTHR30615:SF8">
    <property type="entry name" value="UPF0047 PROTEIN C4A8.02C"/>
    <property type="match status" value="1"/>
</dbReference>
<reference evidence="2" key="2">
    <citation type="submission" date="2021-04" db="EMBL/GenBank/DDBJ databases">
        <authorList>
            <person name="Gilroy R."/>
        </authorList>
    </citation>
    <scope>NUCLEOTIDE SEQUENCE</scope>
    <source>
        <strain evidence="2">ChiW4-1371</strain>
    </source>
</reference>
<gene>
    <name evidence="2" type="ORF">H9804_00445</name>
</gene>
<dbReference type="Proteomes" id="UP000824176">
    <property type="component" value="Unassembled WGS sequence"/>
</dbReference>
<dbReference type="SUPFAM" id="SSF111038">
    <property type="entry name" value="YjbQ-like"/>
    <property type="match status" value="1"/>
</dbReference>
<sequence length="131" mass="14753">MDIININTKNRFDIIDITSQVQSCITNADVKSGIAVIFIPHTTAGVTINENADPDVTFDLKNIFNNLIPEKNNYRHIEGNSQAHALSTLTSPSLTVIIENGKIMLGTWQNIYFMEYDGPRNRKAYIQIINK</sequence>
<dbReference type="EMBL" id="DXAQ01000006">
    <property type="protein sequence ID" value="HIZ88388.1"/>
    <property type="molecule type" value="Genomic_DNA"/>
</dbReference>
<proteinExistence type="inferred from homology"/>
<dbReference type="NCBIfam" id="TIGR00149">
    <property type="entry name" value="TIGR00149_YjbQ"/>
    <property type="match status" value="1"/>
</dbReference>
<reference evidence="2" key="1">
    <citation type="journal article" date="2021" name="PeerJ">
        <title>Extensive microbial diversity within the chicken gut microbiome revealed by metagenomics and culture.</title>
        <authorList>
            <person name="Gilroy R."/>
            <person name="Ravi A."/>
            <person name="Getino M."/>
            <person name="Pursley I."/>
            <person name="Horton D.L."/>
            <person name="Alikhan N.F."/>
            <person name="Baker D."/>
            <person name="Gharbi K."/>
            <person name="Hall N."/>
            <person name="Watson M."/>
            <person name="Adriaenssens E.M."/>
            <person name="Foster-Nyarko E."/>
            <person name="Jarju S."/>
            <person name="Secka A."/>
            <person name="Antonio M."/>
            <person name="Oren A."/>
            <person name="Chaudhuri R.R."/>
            <person name="La Ragione R."/>
            <person name="Hildebrand F."/>
            <person name="Pallen M.J."/>
        </authorList>
    </citation>
    <scope>NUCLEOTIDE SEQUENCE</scope>
    <source>
        <strain evidence="2">ChiW4-1371</strain>
    </source>
</reference>
<name>A0A9D2KBT1_9BACT</name>
<dbReference type="PANTHER" id="PTHR30615">
    <property type="entry name" value="UNCHARACTERIZED PROTEIN YJBQ-RELATED"/>
    <property type="match status" value="1"/>
</dbReference>
<dbReference type="Gene3D" id="2.60.120.460">
    <property type="entry name" value="YjbQ-like"/>
    <property type="match status" value="1"/>
</dbReference>
<comment type="similarity">
    <text evidence="1">Belongs to the UPF0047 family.</text>
</comment>
<dbReference type="Pfam" id="PF01894">
    <property type="entry name" value="YjbQ"/>
    <property type="match status" value="1"/>
</dbReference>
<dbReference type="InterPro" id="IPR001602">
    <property type="entry name" value="UPF0047_YjbQ-like"/>
</dbReference>
<evidence type="ECO:0000313" key="2">
    <source>
        <dbReference type="EMBL" id="HIZ88388.1"/>
    </source>
</evidence>
<accession>A0A9D2KBT1</accession>
<dbReference type="PROSITE" id="PS01314">
    <property type="entry name" value="UPF0047"/>
    <property type="match status" value="1"/>
</dbReference>
<dbReference type="PIRSF" id="PIRSF004681">
    <property type="entry name" value="UCP004681"/>
    <property type="match status" value="1"/>
</dbReference>
<evidence type="ECO:0000256" key="1">
    <source>
        <dbReference type="ARBA" id="ARBA00005534"/>
    </source>
</evidence>
<comment type="caution">
    <text evidence="2">The sequence shown here is derived from an EMBL/GenBank/DDBJ whole genome shotgun (WGS) entry which is preliminary data.</text>
</comment>
<dbReference type="InterPro" id="IPR035917">
    <property type="entry name" value="YjbQ-like_sf"/>
</dbReference>